<reference evidence="4" key="1">
    <citation type="submission" date="2025-08" db="UniProtKB">
        <authorList>
            <consortium name="Ensembl"/>
        </authorList>
    </citation>
    <scope>IDENTIFICATION</scope>
</reference>
<dbReference type="GO" id="GO:0016787">
    <property type="term" value="F:hydrolase activity"/>
    <property type="evidence" value="ECO:0007669"/>
    <property type="project" value="UniProtKB-KW"/>
</dbReference>
<dbReference type="InterPro" id="IPR000073">
    <property type="entry name" value="AB_hydrolase_1"/>
</dbReference>
<evidence type="ECO:0000256" key="1">
    <source>
        <dbReference type="ARBA" id="ARBA00008645"/>
    </source>
</evidence>
<dbReference type="GO" id="GO:0016020">
    <property type="term" value="C:membrane"/>
    <property type="evidence" value="ECO:0007669"/>
    <property type="project" value="TreeGrafter"/>
</dbReference>
<feature type="domain" description="AB hydrolase-1" evidence="3">
    <location>
        <begin position="42"/>
        <end position="144"/>
    </location>
</feature>
<dbReference type="STRING" id="205130.ENSMAMP00000005995"/>
<dbReference type="PANTHER" id="PTHR43798:SF14">
    <property type="entry name" value="SERINE HYDROLASE-LIKE PROTEIN DDB_G0286239"/>
    <property type="match status" value="1"/>
</dbReference>
<evidence type="ECO:0000313" key="4">
    <source>
        <dbReference type="Ensembl" id="ENSMAMP00000005995.2"/>
    </source>
</evidence>
<dbReference type="Proteomes" id="UP000261640">
    <property type="component" value="Unplaced"/>
</dbReference>
<keyword evidence="2" id="KW-0378">Hydrolase</keyword>
<comment type="similarity">
    <text evidence="1">Belongs to the AB hydrolase superfamily.</text>
</comment>
<name>A0A3Q3RP27_9TELE</name>
<dbReference type="InterPro" id="IPR050266">
    <property type="entry name" value="AB_hydrolase_sf"/>
</dbReference>
<dbReference type="Pfam" id="PF00561">
    <property type="entry name" value="Abhydrolase_1"/>
    <property type="match status" value="1"/>
</dbReference>
<dbReference type="InParanoid" id="A0A3Q3RP27"/>
<dbReference type="SUPFAM" id="SSF53474">
    <property type="entry name" value="alpha/beta-Hydrolases"/>
    <property type="match status" value="1"/>
</dbReference>
<dbReference type="GeneTree" id="ENSGT00530000063960"/>
<protein>
    <submittedName>
        <fullName evidence="4">Serine hydrolase like</fullName>
    </submittedName>
</protein>
<dbReference type="PANTHER" id="PTHR43798">
    <property type="entry name" value="MONOACYLGLYCEROL LIPASE"/>
    <property type="match status" value="1"/>
</dbReference>
<sequence length="306" mass="34849">MKILRVLKNIHHAAGYVRKCAVCILVTTEAGKKCEPDAKFHPVLCLHGWADNCGTFNTLIPKECRYVALDMAGQGRSSHRRPGDFYSLPAYVADVHRVAFKNFSIIGHSMGEYTIKFTALYPEMVNALVLLYAYGFLLTDLTEIPKVMRQGMDEMLQFEQKREQINRVYTYETAVERLLAANSSLSERSVHILLERGLVEVEGEVAIEFLTGLLNKILEIKCTLNIFKIYFFRSDQGFSRSFYESAQKTFTSALLLCFQGINVMLTVQGDHHIHLNNPEVVAPFVSDFLRTKLLLQLHEQKHKLPA</sequence>
<dbReference type="Gene3D" id="3.40.50.1820">
    <property type="entry name" value="alpha/beta hydrolase"/>
    <property type="match status" value="1"/>
</dbReference>
<dbReference type="InterPro" id="IPR029058">
    <property type="entry name" value="AB_hydrolase_fold"/>
</dbReference>
<reference evidence="4" key="2">
    <citation type="submission" date="2025-09" db="UniProtKB">
        <authorList>
            <consortium name="Ensembl"/>
        </authorList>
    </citation>
    <scope>IDENTIFICATION</scope>
</reference>
<evidence type="ECO:0000313" key="5">
    <source>
        <dbReference type="Proteomes" id="UP000261640"/>
    </source>
</evidence>
<proteinExistence type="inferred from homology"/>
<evidence type="ECO:0000256" key="2">
    <source>
        <dbReference type="ARBA" id="ARBA00022801"/>
    </source>
</evidence>
<accession>A0A3Q3RP27</accession>
<dbReference type="AlphaFoldDB" id="A0A3Q3RP27"/>
<dbReference type="Ensembl" id="ENSMAMT00000006167.2">
    <property type="protein sequence ID" value="ENSMAMP00000005995.2"/>
    <property type="gene ID" value="ENSMAMG00000004073.2"/>
</dbReference>
<organism evidence="4 5">
    <name type="scientific">Mastacembelus armatus</name>
    <name type="common">zig-zag eel</name>
    <dbReference type="NCBI Taxonomy" id="205130"/>
    <lineage>
        <taxon>Eukaryota</taxon>
        <taxon>Metazoa</taxon>
        <taxon>Chordata</taxon>
        <taxon>Craniata</taxon>
        <taxon>Vertebrata</taxon>
        <taxon>Euteleostomi</taxon>
        <taxon>Actinopterygii</taxon>
        <taxon>Neopterygii</taxon>
        <taxon>Teleostei</taxon>
        <taxon>Neoteleostei</taxon>
        <taxon>Acanthomorphata</taxon>
        <taxon>Anabantaria</taxon>
        <taxon>Synbranchiformes</taxon>
        <taxon>Mastacembelidae</taxon>
        <taxon>Mastacembelus</taxon>
    </lineage>
</organism>
<evidence type="ECO:0000259" key="3">
    <source>
        <dbReference type="Pfam" id="PF00561"/>
    </source>
</evidence>
<keyword evidence="5" id="KW-1185">Reference proteome</keyword>